<dbReference type="InterPro" id="IPR050964">
    <property type="entry name" value="Striated_Muscle_Regulatory"/>
</dbReference>
<keyword evidence="1" id="KW-0677">Repeat</keyword>
<dbReference type="CDD" id="cd00063">
    <property type="entry name" value="FN3"/>
    <property type="match status" value="1"/>
</dbReference>
<evidence type="ECO:0000256" key="1">
    <source>
        <dbReference type="ARBA" id="ARBA00022737"/>
    </source>
</evidence>
<feature type="domain" description="Fibronectin type-III" evidence="4">
    <location>
        <begin position="289"/>
        <end position="386"/>
    </location>
</feature>
<dbReference type="AlphaFoldDB" id="A0A2N9M6M5"/>
<gene>
    <name evidence="5" type="ORF">SBA5_830012</name>
</gene>
<accession>A0A2N9M6M5</accession>
<dbReference type="Proteomes" id="UP000239735">
    <property type="component" value="Unassembled WGS sequence"/>
</dbReference>
<reference evidence="6" key="1">
    <citation type="submission" date="2018-02" db="EMBL/GenBank/DDBJ databases">
        <authorList>
            <person name="Hausmann B."/>
        </authorList>
    </citation>
    <scope>NUCLEOTIDE SEQUENCE [LARGE SCALE GENOMIC DNA]</scope>
    <source>
        <strain evidence="6">Peat soil MAG SbA5</strain>
    </source>
</reference>
<dbReference type="PROSITE" id="PS50853">
    <property type="entry name" value="FN3"/>
    <property type="match status" value="2"/>
</dbReference>
<organism evidence="5 6">
    <name type="scientific">Candidatus Sulfuritelmatomonas gaucii</name>
    <dbReference type="NCBI Taxonomy" id="2043161"/>
    <lineage>
        <taxon>Bacteria</taxon>
        <taxon>Pseudomonadati</taxon>
        <taxon>Acidobacteriota</taxon>
        <taxon>Terriglobia</taxon>
        <taxon>Terriglobales</taxon>
        <taxon>Acidobacteriaceae</taxon>
        <taxon>Candidatus Sulfuritelmatomonas</taxon>
    </lineage>
</organism>
<feature type="compositionally biased region" description="Polar residues" evidence="2">
    <location>
        <begin position="679"/>
        <end position="689"/>
    </location>
</feature>
<evidence type="ECO:0000256" key="3">
    <source>
        <dbReference type="SAM" id="SignalP"/>
    </source>
</evidence>
<dbReference type="PANTHER" id="PTHR13817">
    <property type="entry name" value="TITIN"/>
    <property type="match status" value="1"/>
</dbReference>
<dbReference type="PANTHER" id="PTHR13817:SF166">
    <property type="entry name" value="NEURONAL IGCAM-RELATED"/>
    <property type="match status" value="1"/>
</dbReference>
<feature type="region of interest" description="Disordered" evidence="2">
    <location>
        <begin position="667"/>
        <end position="689"/>
    </location>
</feature>
<evidence type="ECO:0000259" key="4">
    <source>
        <dbReference type="PROSITE" id="PS50853"/>
    </source>
</evidence>
<feature type="chain" id="PRO_5014770413" description="Fibronectin type-III domain-containing protein" evidence="3">
    <location>
        <begin position="41"/>
        <end position="689"/>
    </location>
</feature>
<dbReference type="InterPro" id="IPR013783">
    <property type="entry name" value="Ig-like_fold"/>
</dbReference>
<dbReference type="SMART" id="SM00060">
    <property type="entry name" value="FN3"/>
    <property type="match status" value="4"/>
</dbReference>
<sequence>MKNAKNKGTRERGNQKTLSLRCVASAMAIFALAVPAPGTAQENGGAVFAVSDGRGNIQLLWFPPASQWPAGGWSVSDTSGNVLVPHVAMGDAAALSALPIEDADTIKRLPDVLGKPQSNEKQQRNFTNLLGLRAFSDLDFARALGLYATLANVSAGARAYTIQGLDAQGSPTGLKLVSQPVDASQATALPPSPDGVQAKVDENGVSLSWNPPAENRALPAILCVVERNGSSISVKPFVVGTQWNPKLSLVVDRSAPPNTAVAYKIYTVDAFGRRSPPSSIRIFFPDFRALAPPAAVEAAGSPGKIVVTWTAGQKPNLAGYVVERSFMPNGPWETLMTQALPPGTGQYEDDNLRGGTTYFYRVRAVGPRGDLGPPSFAASAIPSNPGAPPAVTGLAADAGETRVRLTWTAVSFPVAGYFVERNTATHSEPGAAAAANWVRLNPHVNPEPQYDDYIGIASGVTLQYRVLAVALDNAEGPPSSLVQVTLPDRSLPGEPTITSVSGAGGKVVLTFEPAAPEERTAQFLVLRSGTTTDPGVVLGDPLPANARQYVDQYVSPDENYFYRLVAVDAKGDRSDVTEPVIVRVGATAIPRPAPPVLRAATAPATGITLQFAQAPAGLSAVVDRQDAANSGWTRVAGPIDGTTASDYPPPNNAQVRYRIVYVAPNGETGEPSDAVTVPASGSTTPAPAH</sequence>
<dbReference type="EMBL" id="OKRB01000145">
    <property type="protein sequence ID" value="SPE31124.1"/>
    <property type="molecule type" value="Genomic_DNA"/>
</dbReference>
<dbReference type="SUPFAM" id="SSF49265">
    <property type="entry name" value="Fibronectin type III"/>
    <property type="match status" value="2"/>
</dbReference>
<dbReference type="InterPro" id="IPR003961">
    <property type="entry name" value="FN3_dom"/>
</dbReference>
<name>A0A2N9M6M5_9BACT</name>
<dbReference type="Gene3D" id="2.60.40.10">
    <property type="entry name" value="Immunoglobulins"/>
    <property type="match status" value="4"/>
</dbReference>
<dbReference type="OrthoDB" id="116812at2"/>
<evidence type="ECO:0000313" key="5">
    <source>
        <dbReference type="EMBL" id="SPE31124.1"/>
    </source>
</evidence>
<keyword evidence="3" id="KW-0732">Signal</keyword>
<protein>
    <recommendedName>
        <fullName evidence="4">Fibronectin type-III domain-containing protein</fullName>
    </recommendedName>
</protein>
<feature type="domain" description="Fibronectin type-III" evidence="4">
    <location>
        <begin position="491"/>
        <end position="587"/>
    </location>
</feature>
<feature type="signal peptide" evidence="3">
    <location>
        <begin position="1"/>
        <end position="40"/>
    </location>
</feature>
<dbReference type="InterPro" id="IPR036116">
    <property type="entry name" value="FN3_sf"/>
</dbReference>
<evidence type="ECO:0000313" key="6">
    <source>
        <dbReference type="Proteomes" id="UP000239735"/>
    </source>
</evidence>
<proteinExistence type="predicted"/>
<evidence type="ECO:0000256" key="2">
    <source>
        <dbReference type="SAM" id="MobiDB-lite"/>
    </source>
</evidence>